<sequence length="167" mass="18084">MLAIHATARRRAALSASLVAASALLGLTACVVLPPPSSIAVGAPITDEEHGERLEEHWDDVDPVLQDVGQSIIMRFSDVPAEPDDPAWEEMFMVELAAGDALLDAGIGYLDGNGSDGEVYEVFYYGSDHEAMWSIIEPMYDEAPLAWSEVQGWVSIEAEEPALLLTR</sequence>
<dbReference type="EMBL" id="BAAAKK010000001">
    <property type="protein sequence ID" value="GAA1419773.1"/>
    <property type="molecule type" value="Genomic_DNA"/>
</dbReference>
<organism evidence="1 2">
    <name type="scientific">Agrococcus citreus</name>
    <dbReference type="NCBI Taxonomy" id="84643"/>
    <lineage>
        <taxon>Bacteria</taxon>
        <taxon>Bacillati</taxon>
        <taxon>Actinomycetota</taxon>
        <taxon>Actinomycetes</taxon>
        <taxon>Micrococcales</taxon>
        <taxon>Microbacteriaceae</taxon>
        <taxon>Agrococcus</taxon>
    </lineage>
</organism>
<reference evidence="1 2" key="1">
    <citation type="journal article" date="2019" name="Int. J. Syst. Evol. Microbiol.">
        <title>The Global Catalogue of Microorganisms (GCM) 10K type strain sequencing project: providing services to taxonomists for standard genome sequencing and annotation.</title>
        <authorList>
            <consortium name="The Broad Institute Genomics Platform"/>
            <consortium name="The Broad Institute Genome Sequencing Center for Infectious Disease"/>
            <person name="Wu L."/>
            <person name="Ma J."/>
        </authorList>
    </citation>
    <scope>NUCLEOTIDE SEQUENCE [LARGE SCALE GENOMIC DNA]</scope>
    <source>
        <strain evidence="1 2">JCM 12398</strain>
    </source>
</reference>
<accession>A0ABN1YQ13</accession>
<proteinExistence type="predicted"/>
<protein>
    <recommendedName>
        <fullName evidence="3">Lipoprotein</fullName>
    </recommendedName>
</protein>
<evidence type="ECO:0000313" key="1">
    <source>
        <dbReference type="EMBL" id="GAA1419773.1"/>
    </source>
</evidence>
<comment type="caution">
    <text evidence="1">The sequence shown here is derived from an EMBL/GenBank/DDBJ whole genome shotgun (WGS) entry which is preliminary data.</text>
</comment>
<evidence type="ECO:0008006" key="3">
    <source>
        <dbReference type="Google" id="ProtNLM"/>
    </source>
</evidence>
<name>A0ABN1YQ13_9MICO</name>
<dbReference type="Proteomes" id="UP001501266">
    <property type="component" value="Unassembled WGS sequence"/>
</dbReference>
<evidence type="ECO:0000313" key="2">
    <source>
        <dbReference type="Proteomes" id="UP001501266"/>
    </source>
</evidence>
<keyword evidence="2" id="KW-1185">Reference proteome</keyword>
<dbReference type="RefSeq" id="WP_343917576.1">
    <property type="nucleotide sequence ID" value="NZ_BAAAKK010000001.1"/>
</dbReference>
<gene>
    <name evidence="1" type="ORF">GCM10009640_08130</name>
</gene>